<name>A0A1Q3A8D2_ZYGRO</name>
<feature type="compositionally biased region" description="Polar residues" evidence="4">
    <location>
        <begin position="136"/>
        <end position="153"/>
    </location>
</feature>
<feature type="region of interest" description="Disordered" evidence="4">
    <location>
        <begin position="516"/>
        <end position="542"/>
    </location>
</feature>
<dbReference type="GO" id="GO:0006950">
    <property type="term" value="P:response to stress"/>
    <property type="evidence" value="ECO:0007669"/>
    <property type="project" value="UniProtKB-ARBA"/>
</dbReference>
<evidence type="ECO:0000313" key="7">
    <source>
        <dbReference type="Proteomes" id="UP000187013"/>
    </source>
</evidence>
<protein>
    <recommendedName>
        <fullName evidence="5">Response regulatory domain-containing protein</fullName>
    </recommendedName>
</protein>
<feature type="region of interest" description="Disordered" evidence="4">
    <location>
        <begin position="103"/>
        <end position="159"/>
    </location>
</feature>
<feature type="modified residue" description="4-aspartylphosphate" evidence="3">
    <location>
        <position position="622"/>
    </location>
</feature>
<keyword evidence="2" id="KW-0902">Two-component regulatory system</keyword>
<evidence type="ECO:0000256" key="2">
    <source>
        <dbReference type="ARBA" id="ARBA00023012"/>
    </source>
</evidence>
<dbReference type="SUPFAM" id="SSF52172">
    <property type="entry name" value="CheY-like"/>
    <property type="match status" value="1"/>
</dbReference>
<dbReference type="OrthoDB" id="21225at2759"/>
<feature type="region of interest" description="Disordered" evidence="4">
    <location>
        <begin position="417"/>
        <end position="494"/>
    </location>
</feature>
<evidence type="ECO:0000256" key="3">
    <source>
        <dbReference type="PROSITE-ProRule" id="PRU00169"/>
    </source>
</evidence>
<feature type="compositionally biased region" description="Low complexity" evidence="4">
    <location>
        <begin position="421"/>
        <end position="432"/>
    </location>
</feature>
<dbReference type="PANTHER" id="PTHR45339:SF1">
    <property type="entry name" value="HYBRID SIGNAL TRANSDUCTION HISTIDINE KINASE J"/>
    <property type="match status" value="1"/>
</dbReference>
<reference evidence="6 7" key="1">
    <citation type="submission" date="2016-08" db="EMBL/GenBank/DDBJ databases">
        <title>Draft genome sequence of allopolyploid Zygosaccharomyces rouxii.</title>
        <authorList>
            <person name="Watanabe J."/>
            <person name="Uehara K."/>
            <person name="Mogi Y."/>
            <person name="Tsukioka Y."/>
        </authorList>
    </citation>
    <scope>NUCLEOTIDE SEQUENCE [LARGE SCALE GENOMIC DNA]</scope>
    <source>
        <strain evidence="6 7">NBRC 110957</strain>
    </source>
</reference>
<dbReference type="PANTHER" id="PTHR45339">
    <property type="entry name" value="HYBRID SIGNAL TRANSDUCTION HISTIDINE KINASE J"/>
    <property type="match status" value="1"/>
</dbReference>
<dbReference type="Pfam" id="PF00072">
    <property type="entry name" value="Response_reg"/>
    <property type="match status" value="1"/>
</dbReference>
<dbReference type="Gene3D" id="3.40.50.2300">
    <property type="match status" value="1"/>
</dbReference>
<dbReference type="CDD" id="cd17546">
    <property type="entry name" value="REC_hyHK_CKI1_RcsC-like"/>
    <property type="match status" value="1"/>
</dbReference>
<evidence type="ECO:0000259" key="5">
    <source>
        <dbReference type="PROSITE" id="PS50110"/>
    </source>
</evidence>
<evidence type="ECO:0000256" key="4">
    <source>
        <dbReference type="SAM" id="MobiDB-lite"/>
    </source>
</evidence>
<dbReference type="InterPro" id="IPR001789">
    <property type="entry name" value="Sig_transdc_resp-reg_receiver"/>
</dbReference>
<dbReference type="SMART" id="SM00448">
    <property type="entry name" value="REC"/>
    <property type="match status" value="1"/>
</dbReference>
<dbReference type="Proteomes" id="UP000187013">
    <property type="component" value="Unassembled WGS sequence"/>
</dbReference>
<organism evidence="6 7">
    <name type="scientific">Zygosaccharomyces rouxii</name>
    <dbReference type="NCBI Taxonomy" id="4956"/>
    <lineage>
        <taxon>Eukaryota</taxon>
        <taxon>Fungi</taxon>
        <taxon>Dikarya</taxon>
        <taxon>Ascomycota</taxon>
        <taxon>Saccharomycotina</taxon>
        <taxon>Saccharomycetes</taxon>
        <taxon>Saccharomycetales</taxon>
        <taxon>Saccharomycetaceae</taxon>
        <taxon>Zygosaccharomyces</taxon>
    </lineage>
</organism>
<dbReference type="PROSITE" id="PS50110">
    <property type="entry name" value="RESPONSE_REGULATORY"/>
    <property type="match status" value="1"/>
</dbReference>
<dbReference type="GO" id="GO:0000156">
    <property type="term" value="F:phosphorelay response regulator activity"/>
    <property type="evidence" value="ECO:0007669"/>
    <property type="project" value="UniProtKB-ARBA"/>
</dbReference>
<accession>A0A1Q3A8D2</accession>
<dbReference type="EMBL" id="BDGX01000032">
    <property type="protein sequence ID" value="GAV51921.1"/>
    <property type="molecule type" value="Genomic_DNA"/>
</dbReference>
<dbReference type="FunFam" id="3.40.50.2300:FF:000146">
    <property type="entry name" value="Putative two-component response regulator SSK1p"/>
    <property type="match status" value="1"/>
</dbReference>
<comment type="caution">
    <text evidence="6">The sequence shown here is derived from an EMBL/GenBank/DDBJ whole genome shotgun (WGS) entry which is preliminary data.</text>
</comment>
<feature type="region of interest" description="Disordered" evidence="4">
    <location>
        <begin position="743"/>
        <end position="782"/>
    </location>
</feature>
<keyword evidence="1 3" id="KW-0597">Phosphoprotein</keyword>
<feature type="domain" description="Response regulatory" evidence="5">
    <location>
        <begin position="573"/>
        <end position="714"/>
    </location>
</feature>
<evidence type="ECO:0000313" key="6">
    <source>
        <dbReference type="EMBL" id="GAV51921.1"/>
    </source>
</evidence>
<dbReference type="InterPro" id="IPR011006">
    <property type="entry name" value="CheY-like_superfamily"/>
</dbReference>
<evidence type="ECO:0000256" key="1">
    <source>
        <dbReference type="ARBA" id="ARBA00022553"/>
    </source>
</evidence>
<gene>
    <name evidence="6" type="ORF">ZYGR_0AF03930</name>
</gene>
<sequence>MSESSTLKLRPTSPLSVNRNVALNSALSWRIWVRLEDYEESINQAFSLQFGELDTVDDLKTKIFENLNTIRWSRVNDNGSIALGFYCNRTDWEPDRFSPIQKIPTSPVDTMFGKSKPLQQPSAASTKRVLSDNESKSGSLNTSPRISASTSPKLSAAPRLPTARYGANIGSPFLSIQNGGISNSSGGNSGAGSAGVNSNNNGGTGMARLPCGVAPTLSPLPFSGGKLALTNWSKKNLKHTVEHVDGSLYRILFEPDELMITIYNELFGHLGSQAASDALLVFCNDIVPKHEMLPFSAINGPTFAPNRLTQELLNSQNRRREEECLRVDTRAPHDLLQPGLETPPPIGVLNSDDIPSELVLDNTAAQLSREENEREFQLITNEEQLRKVSQSMQDEDNPDSPKQAILLLPKDFDGAVNFNESPSKVPSVPSSPIATIDDVSNENEDANSDIRGFDGDNANSKIAAHDFKNEDDNNYGGGSQISNSLSQRPKTDDSLIQSHAPLSEREVGMVHPLLESDRKKGLSSPTSPLLPRNPPPNITGLSRCFTPKNGFAREKAFPGEWSTTSDKVFPKINVLIVEDNVINQTILSSFLRKHKIFHKVAKNGQEAIDIWKEGGIHLIFMDLRLPVLSGIDAAKKIRELEREHGIGIQKSKKAFSNEPNKINRDQINAPVIIVAFTASKSQSDKKEALISGCNDYLTKPVNLHWLSNKINEWGCMQALINFDSWKGGQSRMTDNVLAKAPSQRSIKTVSGNPDIKYRMNRKSRSSSNASQSKIPEALRLAP</sequence>
<dbReference type="AlphaFoldDB" id="A0A1Q3A8D2"/>
<proteinExistence type="predicted"/>